<organism evidence="1 2">
    <name type="scientific">Exophiala dermatitidis</name>
    <name type="common">Black yeast-like fungus</name>
    <name type="synonym">Wangiella dermatitidis</name>
    <dbReference type="NCBI Taxonomy" id="5970"/>
    <lineage>
        <taxon>Eukaryota</taxon>
        <taxon>Fungi</taxon>
        <taxon>Dikarya</taxon>
        <taxon>Ascomycota</taxon>
        <taxon>Pezizomycotina</taxon>
        <taxon>Eurotiomycetes</taxon>
        <taxon>Chaetothyriomycetidae</taxon>
        <taxon>Chaetothyriales</taxon>
        <taxon>Herpotrichiellaceae</taxon>
        <taxon>Exophiala</taxon>
    </lineage>
</organism>
<name>A0AAN6F164_EXODE</name>
<reference evidence="1" key="1">
    <citation type="submission" date="2023-01" db="EMBL/GenBank/DDBJ databases">
        <title>Exophiala dermititidis isolated from Cystic Fibrosis Patient.</title>
        <authorList>
            <person name="Kurbessoian T."/>
            <person name="Crocker A."/>
            <person name="Murante D."/>
            <person name="Hogan D.A."/>
            <person name="Stajich J.E."/>
        </authorList>
    </citation>
    <scope>NUCLEOTIDE SEQUENCE</scope>
    <source>
        <strain evidence="1">Ex8</strain>
    </source>
</reference>
<proteinExistence type="predicted"/>
<dbReference type="Proteomes" id="UP001161757">
    <property type="component" value="Unassembled WGS sequence"/>
</dbReference>
<evidence type="ECO:0000313" key="2">
    <source>
        <dbReference type="Proteomes" id="UP001161757"/>
    </source>
</evidence>
<gene>
    <name evidence="1" type="ORF">HRR80_000323</name>
</gene>
<protein>
    <submittedName>
        <fullName evidence="1">Uncharacterized protein</fullName>
    </submittedName>
</protein>
<evidence type="ECO:0000313" key="1">
    <source>
        <dbReference type="EMBL" id="KAJ8995556.1"/>
    </source>
</evidence>
<sequence>MDSSRAFEENVPCCPNFGMTLSLAPSDTGAHVHLLHSLPSDILDTRDLECFKNVVSCYCLAQQQNTDGLLSWICEHTQTLIACYESAYPPRQACFSRPKTPD</sequence>
<accession>A0AAN6F164</accession>
<comment type="caution">
    <text evidence="1">The sequence shown here is derived from an EMBL/GenBank/DDBJ whole genome shotgun (WGS) entry which is preliminary data.</text>
</comment>
<dbReference type="EMBL" id="JAJGCB010000001">
    <property type="protein sequence ID" value="KAJ8995556.1"/>
    <property type="molecule type" value="Genomic_DNA"/>
</dbReference>
<dbReference type="AlphaFoldDB" id="A0AAN6F164"/>